<name>A0A315XMG3_9EURY</name>
<evidence type="ECO:0000313" key="2">
    <source>
        <dbReference type="Proteomes" id="UP000251717"/>
    </source>
</evidence>
<sequence>MKNKILKGSIIAFIFIICLMFITVGVSAESNSNNGTTIETLSKGGLSITYPSNWGYSEATSNYSIMAISKLDSIDAAGVSQVNINFEKQPLTMDFYTFINNTYRQMQYDSSFKLISSGDSMIAGKPALEYIYTSNDNGLEREHKAVWFEKGGQAYVIMYSAPLDQFESNLYVFDYIISDIQIT</sequence>
<organism evidence="1 2">
    <name type="scientific">Methanobrevibacter thaueri</name>
    <dbReference type="NCBI Taxonomy" id="190975"/>
    <lineage>
        <taxon>Archaea</taxon>
        <taxon>Methanobacteriati</taxon>
        <taxon>Methanobacteriota</taxon>
        <taxon>Methanomada group</taxon>
        <taxon>Methanobacteria</taxon>
        <taxon>Methanobacteriales</taxon>
        <taxon>Methanobacteriaceae</taxon>
        <taxon>Methanobrevibacter</taxon>
    </lineage>
</organism>
<evidence type="ECO:0008006" key="3">
    <source>
        <dbReference type="Google" id="ProtNLM"/>
    </source>
</evidence>
<dbReference type="EMBL" id="MZGS01000024">
    <property type="protein sequence ID" value="PWB86507.1"/>
    <property type="molecule type" value="Genomic_DNA"/>
</dbReference>
<comment type="caution">
    <text evidence="1">The sequence shown here is derived from an EMBL/GenBank/DDBJ whole genome shotgun (WGS) entry which is preliminary data.</text>
</comment>
<reference evidence="1 2" key="1">
    <citation type="submission" date="2017-03" db="EMBL/GenBank/DDBJ databases">
        <title>Genome sequence of Methanobrevibacter thaueri.</title>
        <authorList>
            <person name="Poehlein A."/>
            <person name="Seedorf H."/>
            <person name="Daniel R."/>
        </authorList>
    </citation>
    <scope>NUCLEOTIDE SEQUENCE [LARGE SCALE GENOMIC DNA]</scope>
    <source>
        <strain evidence="1 2">DSM 11995</strain>
    </source>
</reference>
<accession>A0A315XMG3</accession>
<dbReference type="RefSeq" id="WP_116592417.1">
    <property type="nucleotide sequence ID" value="NZ_JBGUNC010000020.1"/>
</dbReference>
<keyword evidence="2" id="KW-1185">Reference proteome</keyword>
<dbReference type="AlphaFoldDB" id="A0A315XMG3"/>
<dbReference type="Gene3D" id="3.40.1000.10">
    <property type="entry name" value="Mog1/PsbP, alpha/beta/alpha sandwich"/>
    <property type="match status" value="1"/>
</dbReference>
<gene>
    <name evidence="1" type="ORF">MBBTH_14900</name>
</gene>
<proteinExistence type="predicted"/>
<dbReference type="Proteomes" id="UP000251717">
    <property type="component" value="Unassembled WGS sequence"/>
</dbReference>
<dbReference type="Pfam" id="PF18933">
    <property type="entry name" value="PsbP_2"/>
    <property type="match status" value="1"/>
</dbReference>
<protein>
    <recommendedName>
        <fullName evidence="3">PsbP C-terminal domain-containing protein</fullName>
    </recommendedName>
</protein>
<dbReference type="OrthoDB" id="82411at2157"/>
<evidence type="ECO:0000313" key="1">
    <source>
        <dbReference type="EMBL" id="PWB86507.1"/>
    </source>
</evidence>